<feature type="non-terminal residue" evidence="2">
    <location>
        <position position="113"/>
    </location>
</feature>
<evidence type="ECO:0000256" key="1">
    <source>
        <dbReference type="SAM" id="Phobius"/>
    </source>
</evidence>
<dbReference type="EMBL" id="BTSY01000003">
    <property type="protein sequence ID" value="GMT17911.1"/>
    <property type="molecule type" value="Genomic_DNA"/>
</dbReference>
<comment type="caution">
    <text evidence="2">The sequence shown here is derived from an EMBL/GenBank/DDBJ whole genome shotgun (WGS) entry which is preliminary data.</text>
</comment>
<feature type="transmembrane region" description="Helical" evidence="1">
    <location>
        <begin position="51"/>
        <end position="69"/>
    </location>
</feature>
<keyword evidence="1" id="KW-1133">Transmembrane helix</keyword>
<evidence type="ECO:0000313" key="3">
    <source>
        <dbReference type="Proteomes" id="UP001432322"/>
    </source>
</evidence>
<accession>A0AAV5VDZ7</accession>
<organism evidence="2 3">
    <name type="scientific">Pristionchus fissidentatus</name>
    <dbReference type="NCBI Taxonomy" id="1538716"/>
    <lineage>
        <taxon>Eukaryota</taxon>
        <taxon>Metazoa</taxon>
        <taxon>Ecdysozoa</taxon>
        <taxon>Nematoda</taxon>
        <taxon>Chromadorea</taxon>
        <taxon>Rhabditida</taxon>
        <taxon>Rhabditina</taxon>
        <taxon>Diplogasteromorpha</taxon>
        <taxon>Diplogasteroidea</taxon>
        <taxon>Neodiplogasteridae</taxon>
        <taxon>Pristionchus</taxon>
    </lineage>
</organism>
<evidence type="ECO:0000313" key="2">
    <source>
        <dbReference type="EMBL" id="GMT17911.1"/>
    </source>
</evidence>
<feature type="transmembrane region" description="Helical" evidence="1">
    <location>
        <begin position="90"/>
        <end position="110"/>
    </location>
</feature>
<dbReference type="AlphaFoldDB" id="A0AAV5VDZ7"/>
<name>A0AAV5VDZ7_9BILA</name>
<proteinExistence type="predicted"/>
<keyword evidence="1" id="KW-0812">Transmembrane</keyword>
<reference evidence="2" key="1">
    <citation type="submission" date="2023-10" db="EMBL/GenBank/DDBJ databases">
        <title>Genome assembly of Pristionchus species.</title>
        <authorList>
            <person name="Yoshida K."/>
            <person name="Sommer R.J."/>
        </authorList>
    </citation>
    <scope>NUCLEOTIDE SEQUENCE</scope>
    <source>
        <strain evidence="2">RS5133</strain>
    </source>
</reference>
<feature type="non-terminal residue" evidence="2">
    <location>
        <position position="1"/>
    </location>
</feature>
<protein>
    <submittedName>
        <fullName evidence="2">Uncharacterized protein</fullName>
    </submittedName>
</protein>
<sequence length="113" mass="12226">KVRLQKNTQSKEVAARAASSTAAAAAAAMPLKQLSRYFSANAIDKLAELNLYAVPLFIIAACLNLLIYIRASCKPFDPHAAVIPSTVQYTAFYIFLFPSGIYIGIFLLIVSAL</sequence>
<dbReference type="Proteomes" id="UP001432322">
    <property type="component" value="Unassembled WGS sequence"/>
</dbReference>
<gene>
    <name evidence="2" type="ORF">PFISCL1PPCAC_9208</name>
</gene>
<keyword evidence="1" id="KW-0472">Membrane</keyword>
<keyword evidence="3" id="KW-1185">Reference proteome</keyword>